<protein>
    <submittedName>
        <fullName evidence="1">(rape) hypothetical protein</fullName>
    </submittedName>
</protein>
<gene>
    <name evidence="1" type="ORF">DARMORV10_A09P32720.1</name>
</gene>
<dbReference type="AlphaFoldDB" id="A0A816P4R6"/>
<sequence length="63" mass="7598">MDGEDKGSKLLILIFQTCLRLTIEKDNNCRLEIQEHRLEFKSLSHKYFIKWAFKQISFCPYDD</sequence>
<evidence type="ECO:0000313" key="1">
    <source>
        <dbReference type="EMBL" id="CAF2043986.1"/>
    </source>
</evidence>
<reference evidence="1" key="1">
    <citation type="submission" date="2021-01" db="EMBL/GenBank/DDBJ databases">
        <authorList>
            <consortium name="Genoscope - CEA"/>
            <person name="William W."/>
        </authorList>
    </citation>
    <scope>NUCLEOTIDE SEQUENCE</scope>
</reference>
<proteinExistence type="predicted"/>
<organism evidence="1">
    <name type="scientific">Brassica napus</name>
    <name type="common">Rape</name>
    <dbReference type="NCBI Taxonomy" id="3708"/>
    <lineage>
        <taxon>Eukaryota</taxon>
        <taxon>Viridiplantae</taxon>
        <taxon>Streptophyta</taxon>
        <taxon>Embryophyta</taxon>
        <taxon>Tracheophyta</taxon>
        <taxon>Spermatophyta</taxon>
        <taxon>Magnoliopsida</taxon>
        <taxon>eudicotyledons</taxon>
        <taxon>Gunneridae</taxon>
        <taxon>Pentapetalae</taxon>
        <taxon>rosids</taxon>
        <taxon>malvids</taxon>
        <taxon>Brassicales</taxon>
        <taxon>Brassicaceae</taxon>
        <taxon>Brassiceae</taxon>
        <taxon>Brassica</taxon>
    </lineage>
</organism>
<dbReference type="Proteomes" id="UP001295469">
    <property type="component" value="Chromosome A09"/>
</dbReference>
<dbReference type="EMBL" id="HG994363">
    <property type="protein sequence ID" value="CAF2043986.1"/>
    <property type="molecule type" value="Genomic_DNA"/>
</dbReference>
<accession>A0A816P4R6</accession>
<name>A0A816P4R6_BRANA</name>